<dbReference type="AlphaFoldDB" id="G2KSD7"/>
<dbReference type="Pfam" id="PF21139">
    <property type="entry name" value="BT_MCC_alpha"/>
    <property type="match status" value="1"/>
</dbReference>
<dbReference type="FunFam" id="2.40.50.100:FF:000003">
    <property type="entry name" value="Acetyl-CoA carboxylase biotin carboxyl carrier protein"/>
    <property type="match status" value="1"/>
</dbReference>
<keyword evidence="4 7" id="KW-0067">ATP-binding</keyword>
<evidence type="ECO:0000259" key="8">
    <source>
        <dbReference type="PROSITE" id="PS50968"/>
    </source>
</evidence>
<dbReference type="PANTHER" id="PTHR18866">
    <property type="entry name" value="CARBOXYLASE:PYRUVATE/ACETYL-COA/PROPIONYL-COA CARBOXYLASE"/>
    <property type="match status" value="1"/>
</dbReference>
<dbReference type="FunFam" id="3.40.50.20:FF:000010">
    <property type="entry name" value="Propionyl-CoA carboxylase subunit alpha"/>
    <property type="match status" value="1"/>
</dbReference>
<organism evidence="11 12">
    <name type="scientific">Micavibrio aeruginosavorus (strain ARL-13)</name>
    <dbReference type="NCBI Taxonomy" id="856793"/>
    <lineage>
        <taxon>Bacteria</taxon>
        <taxon>Pseudomonadati</taxon>
        <taxon>Bdellovibrionota</taxon>
        <taxon>Bdellovibrionia</taxon>
        <taxon>Bdellovibrionales</taxon>
        <taxon>Pseudobdellovibrionaceae</taxon>
        <taxon>Micavibrio</taxon>
    </lineage>
</organism>
<accession>G2KSD7</accession>
<dbReference type="InterPro" id="IPR050856">
    <property type="entry name" value="Biotin_carboxylase_complex"/>
</dbReference>
<dbReference type="SUPFAM" id="SSF51246">
    <property type="entry name" value="Rudiment single hybrid motif"/>
    <property type="match status" value="1"/>
</dbReference>
<keyword evidence="6" id="KW-0092">Biotin</keyword>
<dbReference type="Gene3D" id="3.30.470.20">
    <property type="entry name" value="ATP-grasp fold, B domain"/>
    <property type="match status" value="1"/>
</dbReference>
<dbReference type="SUPFAM" id="SSF56059">
    <property type="entry name" value="Glutathione synthetase ATP-binding domain-like"/>
    <property type="match status" value="1"/>
</dbReference>
<dbReference type="PROSITE" id="PS00188">
    <property type="entry name" value="BIOTIN"/>
    <property type="match status" value="1"/>
</dbReference>
<keyword evidence="2" id="KW-0436">Ligase</keyword>
<dbReference type="InterPro" id="IPR011053">
    <property type="entry name" value="Single_hybrid_motif"/>
</dbReference>
<comment type="cofactor">
    <cofactor evidence="1">
        <name>biotin</name>
        <dbReference type="ChEBI" id="CHEBI:57586"/>
    </cofactor>
</comment>
<sequence>MFKKILIANRGEIACRVIETARRMGIATVAVYSDADARARHVRMADEAVRIGPAASRESYLRGDIIIQVAKDTGAQAIHPGYGFLSENTDFADACAKAGIVFIGPSATAITAMGLKDRAKEIMAKAGVPIVPGYMGAKQDSATLKAEAAKVGYPVLIKAVAGGGGKGMRLVEDAKDFDEHLNACKREAAASFNNDHVMIEKYITRPRHVEVQVFGDSHGNAVYLFERDCSLQRRHQKVVEEAPAPGLSQAVREKLGDAAVKAVEALGYTNAGTIEFIMDSKTHEFFFMEMNTRLQVEHPVTEMITGLDLVEWQLRVANGEALPLRQDQLSINGHAFEVRLYAEDPAENFLPQIGRLTALSAPFGVRMDTGVEAGDAVSIHYDPMVSKLIVHGASRTEALQKLSSALAGTVIAGLVTNQEFLGNIARHPAFIAGDVDTGFIARFNDDLLPENYGVADLHDLAIASVYILSGSMNVVQGDDIWDVADSWRMNGALTRTLDFVNRGRHVKVSVTCAGRDFDVGVDGKSVRVSRDALAHAKIVADGNDLTLIRDGRVIRLHLYTPGADGEGEAGEGRIIAPMPGKIIDVMVKKGASVDKDQPLLIMEAMKMQMTIRAAFAGTVEELPVIAGQQVTDGALLIAIEQKEAA</sequence>
<dbReference type="SUPFAM" id="SSF52440">
    <property type="entry name" value="PreATP-grasp domain"/>
    <property type="match status" value="1"/>
</dbReference>
<dbReference type="InterPro" id="IPR048429">
    <property type="entry name" value="MCC_alpha_BT"/>
</dbReference>
<evidence type="ECO:0000256" key="2">
    <source>
        <dbReference type="ARBA" id="ARBA00022598"/>
    </source>
</evidence>
<keyword evidence="3 7" id="KW-0547">Nucleotide-binding</keyword>
<dbReference type="KEGG" id="mai:MICA_888"/>
<evidence type="ECO:0000313" key="12">
    <source>
        <dbReference type="Proteomes" id="UP000009286"/>
    </source>
</evidence>
<dbReference type="Proteomes" id="UP000009286">
    <property type="component" value="Chromosome"/>
</dbReference>
<dbReference type="InterPro" id="IPR011761">
    <property type="entry name" value="ATP-grasp"/>
</dbReference>
<dbReference type="InterPro" id="IPR005481">
    <property type="entry name" value="BC-like_N"/>
</dbReference>
<evidence type="ECO:0000256" key="6">
    <source>
        <dbReference type="ARBA" id="ARBA00023267"/>
    </source>
</evidence>
<dbReference type="HOGENOM" id="CLU_000395_3_1_5"/>
<dbReference type="NCBIfam" id="NF006367">
    <property type="entry name" value="PRK08591.1"/>
    <property type="match status" value="1"/>
</dbReference>
<dbReference type="GO" id="GO:0016874">
    <property type="term" value="F:ligase activity"/>
    <property type="evidence" value="ECO:0007669"/>
    <property type="project" value="UniProtKB-KW"/>
</dbReference>
<dbReference type="Pfam" id="PF00289">
    <property type="entry name" value="Biotin_carb_N"/>
    <property type="match status" value="1"/>
</dbReference>
<dbReference type="RefSeq" id="WP_014102444.1">
    <property type="nucleotide sequence ID" value="NC_016026.1"/>
</dbReference>
<dbReference type="FunFam" id="3.30.1490.20:FF:000003">
    <property type="entry name" value="acetyl-CoA carboxylase isoform X1"/>
    <property type="match status" value="1"/>
</dbReference>
<feature type="domain" description="Lipoyl-binding" evidence="8">
    <location>
        <begin position="571"/>
        <end position="640"/>
    </location>
</feature>
<evidence type="ECO:0000313" key="11">
    <source>
        <dbReference type="EMBL" id="AEP09221.1"/>
    </source>
</evidence>
<dbReference type="PROSITE" id="PS50979">
    <property type="entry name" value="BC"/>
    <property type="match status" value="1"/>
</dbReference>
<dbReference type="SUPFAM" id="SSF51230">
    <property type="entry name" value="Single hybrid motif"/>
    <property type="match status" value="1"/>
</dbReference>
<keyword evidence="5" id="KW-0809">Transit peptide</keyword>
<dbReference type="InterPro" id="IPR011764">
    <property type="entry name" value="Biotin_carboxylation_dom"/>
</dbReference>
<dbReference type="InterPro" id="IPR005479">
    <property type="entry name" value="CPAse_ATP-bd"/>
</dbReference>
<feature type="domain" description="Biotin carboxylation" evidence="10">
    <location>
        <begin position="1"/>
        <end position="445"/>
    </location>
</feature>
<dbReference type="Gene3D" id="2.40.50.100">
    <property type="match status" value="1"/>
</dbReference>
<dbReference type="Pfam" id="PF02786">
    <property type="entry name" value="CPSase_L_D2"/>
    <property type="match status" value="1"/>
</dbReference>
<reference evidence="11 12" key="1">
    <citation type="journal article" date="2011" name="BMC Genomics">
        <title>Genomic insights into an obligate epibiotic bacterial predator: Micavibrio aeruginosavorus ARL-13.</title>
        <authorList>
            <person name="Wang Z."/>
            <person name="Kadouri D."/>
            <person name="Wu M."/>
        </authorList>
    </citation>
    <scope>NUCLEOTIDE SEQUENCE [LARGE SCALE GENOMIC DNA]</scope>
    <source>
        <strain evidence="11 12">ARL-13</strain>
    </source>
</reference>
<dbReference type="Pfam" id="PF00364">
    <property type="entry name" value="Biotin_lipoyl"/>
    <property type="match status" value="1"/>
</dbReference>
<keyword evidence="12" id="KW-1185">Reference proteome</keyword>
<evidence type="ECO:0000256" key="7">
    <source>
        <dbReference type="PROSITE-ProRule" id="PRU00409"/>
    </source>
</evidence>
<protein>
    <submittedName>
        <fullName evidence="11">Biotin-requiring enzyme family protein</fullName>
    </submittedName>
</protein>
<evidence type="ECO:0000259" key="10">
    <source>
        <dbReference type="PROSITE" id="PS50979"/>
    </source>
</evidence>
<dbReference type="CDD" id="cd06850">
    <property type="entry name" value="biotinyl_domain"/>
    <property type="match status" value="1"/>
</dbReference>
<evidence type="ECO:0000256" key="5">
    <source>
        <dbReference type="ARBA" id="ARBA00022946"/>
    </source>
</evidence>
<dbReference type="Gene3D" id="3.30.700.40">
    <property type="match status" value="1"/>
</dbReference>
<feature type="domain" description="ATP-grasp" evidence="9">
    <location>
        <begin position="120"/>
        <end position="318"/>
    </location>
</feature>
<dbReference type="InterPro" id="IPR016185">
    <property type="entry name" value="PreATP-grasp_dom_sf"/>
</dbReference>
<evidence type="ECO:0000259" key="9">
    <source>
        <dbReference type="PROSITE" id="PS50975"/>
    </source>
</evidence>
<dbReference type="eggNOG" id="COG4770">
    <property type="taxonomic scope" value="Bacteria"/>
</dbReference>
<dbReference type="GO" id="GO:0046872">
    <property type="term" value="F:metal ion binding"/>
    <property type="evidence" value="ECO:0007669"/>
    <property type="project" value="InterPro"/>
</dbReference>
<dbReference type="STRING" id="856793.MICA_888"/>
<dbReference type="OrthoDB" id="9763189at2"/>
<dbReference type="EMBL" id="CP002382">
    <property type="protein sequence ID" value="AEP09221.1"/>
    <property type="molecule type" value="Genomic_DNA"/>
</dbReference>
<dbReference type="InterPro" id="IPR011054">
    <property type="entry name" value="Rudment_hybrid_motif"/>
</dbReference>
<dbReference type="GO" id="GO:0005524">
    <property type="term" value="F:ATP binding"/>
    <property type="evidence" value="ECO:0007669"/>
    <property type="project" value="UniProtKB-UniRule"/>
</dbReference>
<dbReference type="Pfam" id="PF02785">
    <property type="entry name" value="Biotin_carb_C"/>
    <property type="match status" value="1"/>
</dbReference>
<dbReference type="InterPro" id="IPR005482">
    <property type="entry name" value="Biotin_COase_C"/>
</dbReference>
<dbReference type="PANTHER" id="PTHR18866:SF33">
    <property type="entry name" value="METHYLCROTONOYL-COA CARBOXYLASE SUBUNIT ALPHA, MITOCHONDRIAL-RELATED"/>
    <property type="match status" value="1"/>
</dbReference>
<dbReference type="PROSITE" id="PS50968">
    <property type="entry name" value="BIOTINYL_LIPOYL"/>
    <property type="match status" value="1"/>
</dbReference>
<dbReference type="FunFam" id="3.30.470.20:FF:000028">
    <property type="entry name" value="Methylcrotonoyl-CoA carboxylase subunit alpha, mitochondrial"/>
    <property type="match status" value="1"/>
</dbReference>
<dbReference type="SMART" id="SM00878">
    <property type="entry name" value="Biotin_carb_C"/>
    <property type="match status" value="1"/>
</dbReference>
<dbReference type="InterPro" id="IPR000089">
    <property type="entry name" value="Biotin_lipoyl"/>
</dbReference>
<dbReference type="InterPro" id="IPR001882">
    <property type="entry name" value="Biotin_BS"/>
</dbReference>
<name>G2KSD7_MICAA</name>
<dbReference type="PROSITE" id="PS00867">
    <property type="entry name" value="CPSASE_2"/>
    <property type="match status" value="1"/>
</dbReference>
<proteinExistence type="predicted"/>
<dbReference type="PROSITE" id="PS50975">
    <property type="entry name" value="ATP_GRASP"/>
    <property type="match status" value="1"/>
</dbReference>
<gene>
    <name evidence="11" type="ordered locus">MICA_888</name>
</gene>
<evidence type="ECO:0000256" key="3">
    <source>
        <dbReference type="ARBA" id="ARBA00022741"/>
    </source>
</evidence>
<evidence type="ECO:0000256" key="1">
    <source>
        <dbReference type="ARBA" id="ARBA00001953"/>
    </source>
</evidence>
<evidence type="ECO:0000256" key="4">
    <source>
        <dbReference type="ARBA" id="ARBA00022840"/>
    </source>
</evidence>